<evidence type="ECO:0000259" key="1">
    <source>
        <dbReference type="Pfam" id="PF24035"/>
    </source>
</evidence>
<sequence length="162" mass="17837">MEQIPSAAEQYTDQSLSTIHHTLRASRRRLIVGLVAHRSLKSAEFQQTKNQVQASDSEPTVTVRQISREIVSIEEGIPLEHATGDPYHNVYTALIQTHLPELDDVGAIRYNPDRKNIRPDDNLFALSMVAALTSPVAQMLFHSAIADINDDGVPPLGDSTGD</sequence>
<accession>A0ABD5LYB8</accession>
<dbReference type="InterPro" id="IPR055768">
    <property type="entry name" value="DUF7344"/>
</dbReference>
<evidence type="ECO:0000313" key="3">
    <source>
        <dbReference type="Proteomes" id="UP001567572"/>
    </source>
</evidence>
<dbReference type="EMBL" id="JBEDNY010000001">
    <property type="protein sequence ID" value="MEZ3162316.1"/>
    <property type="molecule type" value="Genomic_DNA"/>
</dbReference>
<dbReference type="Proteomes" id="UP001567572">
    <property type="component" value="Unassembled WGS sequence"/>
</dbReference>
<protein>
    <recommendedName>
        <fullName evidence="1">DUF7344 domain-containing protein</fullName>
    </recommendedName>
</protein>
<name>A0ABD5LYB8_9EURY</name>
<dbReference type="RefSeq" id="WP_371159007.1">
    <property type="nucleotide sequence ID" value="NZ_JBEDNX010000006.1"/>
</dbReference>
<evidence type="ECO:0000313" key="2">
    <source>
        <dbReference type="EMBL" id="MEZ3162316.1"/>
    </source>
</evidence>
<organism evidence="2 3">
    <name type="scientific">Halorubrum miltondacostae</name>
    <dbReference type="NCBI Taxonomy" id="3076378"/>
    <lineage>
        <taxon>Archaea</taxon>
        <taxon>Methanobacteriati</taxon>
        <taxon>Methanobacteriota</taxon>
        <taxon>Stenosarchaea group</taxon>
        <taxon>Halobacteria</taxon>
        <taxon>Halobacteriales</taxon>
        <taxon>Haloferacaceae</taxon>
        <taxon>Halorubrum</taxon>
    </lineage>
</organism>
<gene>
    <name evidence="2" type="ORF">ABNG04_00240</name>
</gene>
<dbReference type="AlphaFoldDB" id="A0ABD5LYB8"/>
<proteinExistence type="predicted"/>
<comment type="caution">
    <text evidence="2">The sequence shown here is derived from an EMBL/GenBank/DDBJ whole genome shotgun (WGS) entry which is preliminary data.</text>
</comment>
<keyword evidence="3" id="KW-1185">Reference proteome</keyword>
<dbReference type="Pfam" id="PF24035">
    <property type="entry name" value="DUF7344"/>
    <property type="match status" value="1"/>
</dbReference>
<reference evidence="2 3" key="1">
    <citation type="submission" date="2024-06" db="EMBL/GenBank/DDBJ databases">
        <title>Halorubrum miltondacostae sp. nov., a potential PHA producer isolated from an inland solar saltern in Rio Maior, Portugal.</title>
        <authorList>
            <person name="Albuquerque L."/>
            <person name="Viver T."/>
            <person name="Barroso C."/>
            <person name="Claudino R."/>
            <person name="Galvan M."/>
            <person name="Simoes G."/>
            <person name="Lobo Da Cunha A."/>
            <person name="Egas C."/>
        </authorList>
    </citation>
    <scope>NUCLEOTIDE SEQUENCE [LARGE SCALE GENOMIC DNA]</scope>
    <source>
        <strain evidence="2 3">RMP-11</strain>
    </source>
</reference>
<feature type="domain" description="DUF7344" evidence="1">
    <location>
        <begin position="57"/>
        <end position="117"/>
    </location>
</feature>